<evidence type="ECO:0000313" key="1">
    <source>
        <dbReference type="EMBL" id="CRL01604.1"/>
    </source>
</evidence>
<protein>
    <submittedName>
        <fullName evidence="1">CLUMA_CG014589, isoform A</fullName>
    </submittedName>
</protein>
<gene>
    <name evidence="1" type="ORF">CLUMA_CG014589</name>
</gene>
<dbReference type="Proteomes" id="UP000183832">
    <property type="component" value="Unassembled WGS sequence"/>
</dbReference>
<sequence length="85" mass="10256">MLHGYVRQFNEVIYPEAFTIIEIQRIKMNFLCLLFIFTQLNFRNFSVKNHNYLKASSERSLVTHELFVIKKRDEIISCWKGLEIE</sequence>
<dbReference type="EMBL" id="CVRI01000055">
    <property type="protein sequence ID" value="CRL01604.1"/>
    <property type="molecule type" value="Genomic_DNA"/>
</dbReference>
<accession>A0A1J1IPY8</accession>
<keyword evidence="2" id="KW-1185">Reference proteome</keyword>
<reference evidence="1 2" key="1">
    <citation type="submission" date="2015-04" db="EMBL/GenBank/DDBJ databases">
        <authorList>
            <person name="Syromyatnikov M.Y."/>
            <person name="Popov V.N."/>
        </authorList>
    </citation>
    <scope>NUCLEOTIDE SEQUENCE [LARGE SCALE GENOMIC DNA]</scope>
</reference>
<dbReference type="AlphaFoldDB" id="A0A1J1IPY8"/>
<organism evidence="1 2">
    <name type="scientific">Clunio marinus</name>
    <dbReference type="NCBI Taxonomy" id="568069"/>
    <lineage>
        <taxon>Eukaryota</taxon>
        <taxon>Metazoa</taxon>
        <taxon>Ecdysozoa</taxon>
        <taxon>Arthropoda</taxon>
        <taxon>Hexapoda</taxon>
        <taxon>Insecta</taxon>
        <taxon>Pterygota</taxon>
        <taxon>Neoptera</taxon>
        <taxon>Endopterygota</taxon>
        <taxon>Diptera</taxon>
        <taxon>Nematocera</taxon>
        <taxon>Chironomoidea</taxon>
        <taxon>Chironomidae</taxon>
        <taxon>Clunio</taxon>
    </lineage>
</organism>
<name>A0A1J1IPY8_9DIPT</name>
<evidence type="ECO:0000313" key="2">
    <source>
        <dbReference type="Proteomes" id="UP000183832"/>
    </source>
</evidence>
<proteinExistence type="predicted"/>